<reference evidence="4" key="1">
    <citation type="journal article" date="2020" name="Stud. Mycol.">
        <title>101 Dothideomycetes genomes: a test case for predicting lifestyles and emergence of pathogens.</title>
        <authorList>
            <person name="Haridas S."/>
            <person name="Albert R."/>
            <person name="Binder M."/>
            <person name="Bloem J."/>
            <person name="Labutti K."/>
            <person name="Salamov A."/>
            <person name="Andreopoulos B."/>
            <person name="Baker S."/>
            <person name="Barry K."/>
            <person name="Bills G."/>
            <person name="Bluhm B."/>
            <person name="Cannon C."/>
            <person name="Castanera R."/>
            <person name="Culley D."/>
            <person name="Daum C."/>
            <person name="Ezra D."/>
            <person name="Gonzalez J."/>
            <person name="Henrissat B."/>
            <person name="Kuo A."/>
            <person name="Liang C."/>
            <person name="Lipzen A."/>
            <person name="Lutzoni F."/>
            <person name="Magnuson J."/>
            <person name="Mondo S."/>
            <person name="Nolan M."/>
            <person name="Ohm R."/>
            <person name="Pangilinan J."/>
            <person name="Park H.-J."/>
            <person name="Ramirez L."/>
            <person name="Alfaro M."/>
            <person name="Sun H."/>
            <person name="Tritt A."/>
            <person name="Yoshinaga Y."/>
            <person name="Zwiers L.-H."/>
            <person name="Turgeon B."/>
            <person name="Goodwin S."/>
            <person name="Spatafora J."/>
            <person name="Crous P."/>
            <person name="Grigoriev I."/>
        </authorList>
    </citation>
    <scope>NUCLEOTIDE SEQUENCE</scope>
    <source>
        <strain evidence="4">CBS 130266</strain>
    </source>
</reference>
<keyword evidence="1" id="KW-0560">Oxidoreductase</keyword>
<evidence type="ECO:0000313" key="5">
    <source>
        <dbReference type="Proteomes" id="UP000800235"/>
    </source>
</evidence>
<proteinExistence type="inferred from homology"/>
<accession>A0A9P4NHC6</accession>
<name>A0A9P4NHC6_9PEZI</name>
<dbReference type="Gene3D" id="3.40.50.720">
    <property type="entry name" value="NAD(P)-binding Rossmann-like Domain"/>
    <property type="match status" value="1"/>
</dbReference>
<dbReference type="InterPro" id="IPR001509">
    <property type="entry name" value="Epimerase_deHydtase"/>
</dbReference>
<evidence type="ECO:0000256" key="1">
    <source>
        <dbReference type="ARBA" id="ARBA00023002"/>
    </source>
</evidence>
<evidence type="ECO:0000259" key="3">
    <source>
        <dbReference type="Pfam" id="PF01370"/>
    </source>
</evidence>
<dbReference type="GO" id="GO:0016616">
    <property type="term" value="F:oxidoreductase activity, acting on the CH-OH group of donors, NAD or NADP as acceptor"/>
    <property type="evidence" value="ECO:0007669"/>
    <property type="project" value="TreeGrafter"/>
</dbReference>
<gene>
    <name evidence="4" type="ORF">EJ08DRAFT_597477</name>
</gene>
<dbReference type="EMBL" id="MU007098">
    <property type="protein sequence ID" value="KAF2421473.1"/>
    <property type="molecule type" value="Genomic_DNA"/>
</dbReference>
<dbReference type="InterPro" id="IPR036291">
    <property type="entry name" value="NAD(P)-bd_dom_sf"/>
</dbReference>
<dbReference type="PANTHER" id="PTHR10366">
    <property type="entry name" value="NAD DEPENDENT EPIMERASE/DEHYDRATASE"/>
    <property type="match status" value="1"/>
</dbReference>
<dbReference type="AlphaFoldDB" id="A0A9P4NHC6"/>
<dbReference type="InterPro" id="IPR050425">
    <property type="entry name" value="NAD(P)_dehydrat-like"/>
</dbReference>
<organism evidence="4 5">
    <name type="scientific">Tothia fuscella</name>
    <dbReference type="NCBI Taxonomy" id="1048955"/>
    <lineage>
        <taxon>Eukaryota</taxon>
        <taxon>Fungi</taxon>
        <taxon>Dikarya</taxon>
        <taxon>Ascomycota</taxon>
        <taxon>Pezizomycotina</taxon>
        <taxon>Dothideomycetes</taxon>
        <taxon>Pleosporomycetidae</taxon>
        <taxon>Venturiales</taxon>
        <taxon>Cylindrosympodiaceae</taxon>
        <taxon>Tothia</taxon>
    </lineage>
</organism>
<feature type="domain" description="NAD-dependent epimerase/dehydratase" evidence="3">
    <location>
        <begin position="7"/>
        <end position="259"/>
    </location>
</feature>
<dbReference type="OrthoDB" id="2735536at2759"/>
<evidence type="ECO:0000256" key="2">
    <source>
        <dbReference type="ARBA" id="ARBA00023445"/>
    </source>
</evidence>
<dbReference type="SUPFAM" id="SSF51735">
    <property type="entry name" value="NAD(P)-binding Rossmann-fold domains"/>
    <property type="match status" value="1"/>
</dbReference>
<dbReference type="PANTHER" id="PTHR10366:SF812">
    <property type="entry name" value="VPS9 DOMAIN-CONTAINING PROTEIN"/>
    <property type="match status" value="1"/>
</dbReference>
<protein>
    <submittedName>
        <fullName evidence="4">NAD(P)-binding protein</fullName>
    </submittedName>
</protein>
<comment type="caution">
    <text evidence="4">The sequence shown here is derived from an EMBL/GenBank/DDBJ whole genome shotgun (WGS) entry which is preliminary data.</text>
</comment>
<evidence type="ECO:0000313" key="4">
    <source>
        <dbReference type="EMBL" id="KAF2421473.1"/>
    </source>
</evidence>
<keyword evidence="5" id="KW-1185">Reference proteome</keyword>
<dbReference type="Pfam" id="PF01370">
    <property type="entry name" value="Epimerase"/>
    <property type="match status" value="1"/>
</dbReference>
<sequence length="329" mass="36506">MASKLLFITGATGFIGSHVVNLALKAGYKVRLSVRKDNQIEELKQLFPSFLSRLDFVQIPDISKIGAFDGSLSEVDFILHIASPMPGTGQDLKLDYVEPAVGGTKAILEAAKDTSTVKRVTIMSSVASLTPSLYRVRVNIRVENTELPNLVDLDMSFPEGMDGHLMKYQASKILAHEASKEFVQHYHPDFSLVTLHPTFVLGPSLLQKSRKDVSGANQLLLQSLKDDKPIFPSTCCDVRDVAQATLATIDAKVERSVEEFVISGVKLNWDQILDYVQKEYPRFHGNLSPPFDEPFVANASKAEKALRIKWRSMEDMIGSVLEQQTILAE</sequence>
<dbReference type="Proteomes" id="UP000800235">
    <property type="component" value="Unassembled WGS sequence"/>
</dbReference>
<comment type="similarity">
    <text evidence="2">Belongs to the NAD(P)-dependent epimerase/dehydratase family. Dihydroflavonol-4-reductase subfamily.</text>
</comment>